<organism evidence="9 10">
    <name type="scientific">Maribacter arenosus</name>
    <dbReference type="NCBI Taxonomy" id="1854708"/>
    <lineage>
        <taxon>Bacteria</taxon>
        <taxon>Pseudomonadati</taxon>
        <taxon>Bacteroidota</taxon>
        <taxon>Flavobacteriia</taxon>
        <taxon>Flavobacteriales</taxon>
        <taxon>Flavobacteriaceae</taxon>
        <taxon>Maribacter</taxon>
    </lineage>
</organism>
<dbReference type="PANTHER" id="PTHR30472:SF41">
    <property type="entry name" value="TRANSPORT SYSTEM PERMEASE PROTEIN"/>
    <property type="match status" value="1"/>
</dbReference>
<protein>
    <submittedName>
        <fullName evidence="9">Iron ABC transporter permease</fullName>
    </submittedName>
</protein>
<evidence type="ECO:0000256" key="6">
    <source>
        <dbReference type="ARBA" id="ARBA00022989"/>
    </source>
</evidence>
<sequence>MERTTTYRIPLLLLILVLLLCFILNISLGSVTIPFKATLKAVLGGELANDSWRYIVWNYRIPKAFSAILIGSGLALSGLLMQTLFRNPLAGPFVLGISSGASLGAALLIMGSTLFSSLFSYSLINDISMAVAASIGSFLVLLVVVIVSYRIKDTMALLIIGLMFGSITAALVSVLSYFTDAEKLQQYIYWSFGSVGNLSWPQLLLLLAIILIGVFLSVFSIKSLNALLLGENYAKSLGVNMKRSRYMIIIATGLLAGGITAFAGPIAFIGLAVPHLTRQIFNTTDHKVLVPAVLVYGAILMLVCDTIAQLPTSANVLPINAITSIVGAPVVIWLLVRKKKMIF</sequence>
<keyword evidence="6 8" id="KW-1133">Transmembrane helix</keyword>
<evidence type="ECO:0000256" key="8">
    <source>
        <dbReference type="SAM" id="Phobius"/>
    </source>
</evidence>
<accession>A0ABR7V926</accession>
<evidence type="ECO:0000256" key="4">
    <source>
        <dbReference type="ARBA" id="ARBA00022475"/>
    </source>
</evidence>
<reference evidence="9 10" key="1">
    <citation type="submission" date="2020-05" db="EMBL/GenBank/DDBJ databases">
        <title>The draft genome sequence of Maribacter arenosus CAU 1321.</title>
        <authorList>
            <person name="Mu L."/>
        </authorList>
    </citation>
    <scope>NUCLEOTIDE SEQUENCE [LARGE SCALE GENOMIC DNA]</scope>
    <source>
        <strain evidence="9 10">CAU 1321</strain>
    </source>
</reference>
<comment type="caution">
    <text evidence="9">The sequence shown here is derived from an EMBL/GenBank/DDBJ whole genome shotgun (WGS) entry which is preliminary data.</text>
</comment>
<feature type="transmembrane region" description="Helical" evidence="8">
    <location>
        <begin position="156"/>
        <end position="178"/>
    </location>
</feature>
<feature type="transmembrane region" description="Helical" evidence="8">
    <location>
        <begin position="198"/>
        <end position="219"/>
    </location>
</feature>
<gene>
    <name evidence="9" type="ORF">HPE63_00130</name>
</gene>
<evidence type="ECO:0000256" key="7">
    <source>
        <dbReference type="ARBA" id="ARBA00023136"/>
    </source>
</evidence>
<dbReference type="Pfam" id="PF01032">
    <property type="entry name" value="FecCD"/>
    <property type="match status" value="1"/>
</dbReference>
<keyword evidence="4" id="KW-1003">Cell membrane</keyword>
<feature type="transmembrane region" description="Helical" evidence="8">
    <location>
        <begin position="93"/>
        <end position="115"/>
    </location>
</feature>
<keyword evidence="10" id="KW-1185">Reference proteome</keyword>
<feature type="transmembrane region" description="Helical" evidence="8">
    <location>
        <begin position="288"/>
        <end position="308"/>
    </location>
</feature>
<dbReference type="CDD" id="cd06550">
    <property type="entry name" value="TM_ABC_iron-siderophores_like"/>
    <property type="match status" value="1"/>
</dbReference>
<feature type="transmembrane region" description="Helical" evidence="8">
    <location>
        <begin position="315"/>
        <end position="336"/>
    </location>
</feature>
<dbReference type="PANTHER" id="PTHR30472">
    <property type="entry name" value="FERRIC ENTEROBACTIN TRANSPORT SYSTEM PERMEASE PROTEIN"/>
    <property type="match status" value="1"/>
</dbReference>
<evidence type="ECO:0000313" key="9">
    <source>
        <dbReference type="EMBL" id="MBD0849057.1"/>
    </source>
</evidence>
<dbReference type="RefSeq" id="WP_188312203.1">
    <property type="nucleotide sequence ID" value="NZ_JABTCG010000001.1"/>
</dbReference>
<dbReference type="InterPro" id="IPR000522">
    <property type="entry name" value="ABC_transptr_permease_BtuC"/>
</dbReference>
<evidence type="ECO:0000313" key="10">
    <source>
        <dbReference type="Proteomes" id="UP000598350"/>
    </source>
</evidence>
<evidence type="ECO:0000256" key="1">
    <source>
        <dbReference type="ARBA" id="ARBA00004651"/>
    </source>
</evidence>
<proteinExistence type="inferred from homology"/>
<dbReference type="Proteomes" id="UP000598350">
    <property type="component" value="Unassembled WGS sequence"/>
</dbReference>
<dbReference type="Gene3D" id="1.10.3470.10">
    <property type="entry name" value="ABC transporter involved in vitamin B12 uptake, BtuC"/>
    <property type="match status" value="1"/>
</dbReference>
<evidence type="ECO:0000256" key="3">
    <source>
        <dbReference type="ARBA" id="ARBA00022448"/>
    </source>
</evidence>
<evidence type="ECO:0000256" key="5">
    <source>
        <dbReference type="ARBA" id="ARBA00022692"/>
    </source>
</evidence>
<keyword evidence="3" id="KW-0813">Transport</keyword>
<keyword evidence="5 8" id="KW-0812">Transmembrane</keyword>
<name>A0ABR7V926_9FLAO</name>
<comment type="subcellular location">
    <subcellularLocation>
        <location evidence="1">Cell membrane</location>
        <topology evidence="1">Multi-pass membrane protein</topology>
    </subcellularLocation>
</comment>
<keyword evidence="7 8" id="KW-0472">Membrane</keyword>
<comment type="similarity">
    <text evidence="2">Belongs to the binding-protein-dependent transport system permease family. FecCD subfamily.</text>
</comment>
<feature type="transmembrane region" description="Helical" evidence="8">
    <location>
        <begin position="246"/>
        <end position="268"/>
    </location>
</feature>
<dbReference type="SUPFAM" id="SSF81345">
    <property type="entry name" value="ABC transporter involved in vitamin B12 uptake, BtuC"/>
    <property type="match status" value="1"/>
</dbReference>
<feature type="transmembrane region" description="Helical" evidence="8">
    <location>
        <begin position="64"/>
        <end position="81"/>
    </location>
</feature>
<dbReference type="InterPro" id="IPR037294">
    <property type="entry name" value="ABC_BtuC-like"/>
</dbReference>
<dbReference type="EMBL" id="JABTCG010000001">
    <property type="protein sequence ID" value="MBD0849057.1"/>
    <property type="molecule type" value="Genomic_DNA"/>
</dbReference>
<feature type="transmembrane region" description="Helical" evidence="8">
    <location>
        <begin position="127"/>
        <end position="149"/>
    </location>
</feature>
<evidence type="ECO:0000256" key="2">
    <source>
        <dbReference type="ARBA" id="ARBA00007935"/>
    </source>
</evidence>